<feature type="signal peptide" evidence="1">
    <location>
        <begin position="1"/>
        <end position="20"/>
    </location>
</feature>
<proteinExistence type="predicted"/>
<keyword evidence="3" id="KW-1185">Reference proteome</keyword>
<organism evidence="2 3">
    <name type="scientific">Streptomyces fuscichromogenes</name>
    <dbReference type="NCBI Taxonomy" id="1324013"/>
    <lineage>
        <taxon>Bacteria</taxon>
        <taxon>Bacillati</taxon>
        <taxon>Actinomycetota</taxon>
        <taxon>Actinomycetes</taxon>
        <taxon>Kitasatosporales</taxon>
        <taxon>Streptomycetaceae</taxon>
        <taxon>Streptomyces</taxon>
    </lineage>
</organism>
<reference evidence="2" key="2">
    <citation type="submission" date="2020-09" db="EMBL/GenBank/DDBJ databases">
        <authorList>
            <person name="Sun Q."/>
            <person name="Zhou Y."/>
        </authorList>
    </citation>
    <scope>NUCLEOTIDE SEQUENCE</scope>
    <source>
        <strain evidence="2">CGMCC 4.7110</strain>
    </source>
</reference>
<keyword evidence="1" id="KW-0732">Signal</keyword>
<reference evidence="2" key="1">
    <citation type="journal article" date="2014" name="Int. J. Syst. Evol. Microbiol.">
        <title>Complete genome sequence of Corynebacterium casei LMG S-19264T (=DSM 44701T), isolated from a smear-ripened cheese.</title>
        <authorList>
            <consortium name="US DOE Joint Genome Institute (JGI-PGF)"/>
            <person name="Walter F."/>
            <person name="Albersmeier A."/>
            <person name="Kalinowski J."/>
            <person name="Ruckert C."/>
        </authorList>
    </citation>
    <scope>NUCLEOTIDE SEQUENCE</scope>
    <source>
        <strain evidence="2">CGMCC 4.7110</strain>
    </source>
</reference>
<feature type="chain" id="PRO_5037275129" evidence="1">
    <location>
        <begin position="21"/>
        <end position="100"/>
    </location>
</feature>
<gene>
    <name evidence="2" type="ORF">GCM10011578_045610</name>
</gene>
<dbReference type="Proteomes" id="UP000653411">
    <property type="component" value="Unassembled WGS sequence"/>
</dbReference>
<comment type="caution">
    <text evidence="2">The sequence shown here is derived from an EMBL/GenBank/DDBJ whole genome shotgun (WGS) entry which is preliminary data.</text>
</comment>
<dbReference type="EMBL" id="BMML01000010">
    <property type="protein sequence ID" value="GGN16976.1"/>
    <property type="molecule type" value="Genomic_DNA"/>
</dbReference>
<name>A0A917XEI4_9ACTN</name>
<sequence length="100" mass="10662">MAAAALTVGLSAAVALPAQAATVTPMSTHRGSVTCFNWSWADGTSTTAIYYHNTCSTTQHLCVWWKDGQENNLHRITAAGDAKGHLKEPGTIESQDIENC</sequence>
<protein>
    <submittedName>
        <fullName evidence="2">Uncharacterized protein</fullName>
    </submittedName>
</protein>
<evidence type="ECO:0000313" key="3">
    <source>
        <dbReference type="Proteomes" id="UP000653411"/>
    </source>
</evidence>
<evidence type="ECO:0000313" key="2">
    <source>
        <dbReference type="EMBL" id="GGN16976.1"/>
    </source>
</evidence>
<evidence type="ECO:0000256" key="1">
    <source>
        <dbReference type="SAM" id="SignalP"/>
    </source>
</evidence>
<accession>A0A917XEI4</accession>
<dbReference type="AlphaFoldDB" id="A0A917XEI4"/>